<organism evidence="9 10">
    <name type="scientific">Saccharopolyspora halophila</name>
    <dbReference type="NCBI Taxonomy" id="405551"/>
    <lineage>
        <taxon>Bacteria</taxon>
        <taxon>Bacillati</taxon>
        <taxon>Actinomycetota</taxon>
        <taxon>Actinomycetes</taxon>
        <taxon>Pseudonocardiales</taxon>
        <taxon>Pseudonocardiaceae</taxon>
        <taxon>Saccharopolyspora</taxon>
    </lineage>
</organism>
<evidence type="ECO:0000256" key="7">
    <source>
        <dbReference type="SAM" id="SignalP"/>
    </source>
</evidence>
<feature type="region of interest" description="Disordered" evidence="6">
    <location>
        <begin position="32"/>
        <end position="91"/>
    </location>
</feature>
<feature type="domain" description="NlpC/P60" evidence="8">
    <location>
        <begin position="233"/>
        <end position="350"/>
    </location>
</feature>
<evidence type="ECO:0000259" key="8">
    <source>
        <dbReference type="PROSITE" id="PS51935"/>
    </source>
</evidence>
<comment type="caution">
    <text evidence="9">The sequence shown here is derived from an EMBL/GenBank/DDBJ whole genome shotgun (WGS) entry which is preliminary data.</text>
</comment>
<dbReference type="InterPro" id="IPR051794">
    <property type="entry name" value="PG_Endopeptidase_C40"/>
</dbReference>
<keyword evidence="7" id="KW-0732">Signal</keyword>
<evidence type="ECO:0000256" key="1">
    <source>
        <dbReference type="ARBA" id="ARBA00007074"/>
    </source>
</evidence>
<keyword evidence="10" id="KW-1185">Reference proteome</keyword>
<comment type="similarity">
    <text evidence="1">Belongs to the peptidase C40 family.</text>
</comment>
<keyword evidence="2" id="KW-0645">Protease</keyword>
<keyword evidence="3" id="KW-0378">Hydrolase</keyword>
<dbReference type="EMBL" id="BAAARA010000004">
    <property type="protein sequence ID" value="GAA2340051.1"/>
    <property type="molecule type" value="Genomic_DNA"/>
</dbReference>
<keyword evidence="5" id="KW-0175">Coiled coil</keyword>
<feature type="signal peptide" evidence="7">
    <location>
        <begin position="1"/>
        <end position="35"/>
    </location>
</feature>
<evidence type="ECO:0000313" key="10">
    <source>
        <dbReference type="Proteomes" id="UP001501218"/>
    </source>
</evidence>
<name>A0ABN3FZ84_9PSEU</name>
<dbReference type="InterPro" id="IPR038765">
    <property type="entry name" value="Papain-like_cys_pep_sf"/>
</dbReference>
<dbReference type="InterPro" id="IPR000064">
    <property type="entry name" value="NLP_P60_dom"/>
</dbReference>
<evidence type="ECO:0000256" key="5">
    <source>
        <dbReference type="SAM" id="Coils"/>
    </source>
</evidence>
<feature type="compositionally biased region" description="Basic and acidic residues" evidence="6">
    <location>
        <begin position="52"/>
        <end position="82"/>
    </location>
</feature>
<evidence type="ECO:0000313" key="9">
    <source>
        <dbReference type="EMBL" id="GAA2340051.1"/>
    </source>
</evidence>
<dbReference type="PANTHER" id="PTHR47359">
    <property type="entry name" value="PEPTIDOGLYCAN DL-ENDOPEPTIDASE CWLO"/>
    <property type="match status" value="1"/>
</dbReference>
<evidence type="ECO:0000256" key="4">
    <source>
        <dbReference type="ARBA" id="ARBA00022807"/>
    </source>
</evidence>
<evidence type="ECO:0000256" key="3">
    <source>
        <dbReference type="ARBA" id="ARBA00022801"/>
    </source>
</evidence>
<evidence type="ECO:0000256" key="6">
    <source>
        <dbReference type="SAM" id="MobiDB-lite"/>
    </source>
</evidence>
<gene>
    <name evidence="9" type="ORF">GCM10009854_15570</name>
</gene>
<sequence length="350" mass="37007">MRDVASHGIKRSLRGALAATAVAAVVGVAAGPASADPALPDTASEAAQQVRDLQHKAEQLTEEKKKAEDDHDAKEEELKRAEAQAAQAEQVAEQARITEEQFRGKVDRLTHASYQGARLNKLSALLVSESPSAFLDRASALDELAKDNNKAIQALAAATHQAEAAEKTAHEARDRAAKAEADAARIEQELEAKTEAMQEQIDEVEERYNELSGAEQDSLLSDGSTDHGLLAGSGAAIQAVNAALSKQGSPYVWGAKGPSSFDCSGLMQWAYEQAGVSIGASTKTQVNDGKSVSASNLKPGDMIFYYQPVSHVSMYIGNGKAVHAPTSGDVVKVDEYDDIGNVTAIRRVAG</sequence>
<dbReference type="Proteomes" id="UP001501218">
    <property type="component" value="Unassembled WGS sequence"/>
</dbReference>
<dbReference type="Pfam" id="PF00877">
    <property type="entry name" value="NLPC_P60"/>
    <property type="match status" value="1"/>
</dbReference>
<keyword evidence="4" id="KW-0788">Thiol protease</keyword>
<feature type="chain" id="PRO_5045472081" evidence="7">
    <location>
        <begin position="36"/>
        <end position="350"/>
    </location>
</feature>
<dbReference type="Gene3D" id="3.90.1720.10">
    <property type="entry name" value="endopeptidase domain like (from Nostoc punctiforme)"/>
    <property type="match status" value="1"/>
</dbReference>
<dbReference type="SUPFAM" id="SSF54001">
    <property type="entry name" value="Cysteine proteinases"/>
    <property type="match status" value="1"/>
</dbReference>
<proteinExistence type="inferred from homology"/>
<feature type="coiled-coil region" evidence="5">
    <location>
        <begin position="141"/>
        <end position="217"/>
    </location>
</feature>
<reference evidence="9 10" key="1">
    <citation type="journal article" date="2019" name="Int. J. Syst. Evol. Microbiol.">
        <title>The Global Catalogue of Microorganisms (GCM) 10K type strain sequencing project: providing services to taxonomists for standard genome sequencing and annotation.</title>
        <authorList>
            <consortium name="The Broad Institute Genomics Platform"/>
            <consortium name="The Broad Institute Genome Sequencing Center for Infectious Disease"/>
            <person name="Wu L."/>
            <person name="Ma J."/>
        </authorList>
    </citation>
    <scope>NUCLEOTIDE SEQUENCE [LARGE SCALE GENOMIC DNA]</scope>
    <source>
        <strain evidence="9 10">JCM 16221</strain>
    </source>
</reference>
<dbReference type="PROSITE" id="PS51935">
    <property type="entry name" value="NLPC_P60"/>
    <property type="match status" value="1"/>
</dbReference>
<dbReference type="PANTHER" id="PTHR47359:SF3">
    <property type="entry name" value="NLP_P60 DOMAIN-CONTAINING PROTEIN-RELATED"/>
    <property type="match status" value="1"/>
</dbReference>
<accession>A0ABN3FZ84</accession>
<protein>
    <submittedName>
        <fullName evidence="9">C40 family peptidase</fullName>
    </submittedName>
</protein>
<evidence type="ECO:0000256" key="2">
    <source>
        <dbReference type="ARBA" id="ARBA00022670"/>
    </source>
</evidence>